<dbReference type="Proteomes" id="UP000555193">
    <property type="component" value="Unassembled WGS sequence"/>
</dbReference>
<dbReference type="AlphaFoldDB" id="A0A415DCW4"/>
<dbReference type="PROSITE" id="PS51257">
    <property type="entry name" value="PROKAR_LIPOPROTEIN"/>
    <property type="match status" value="1"/>
</dbReference>
<evidence type="ECO:0000313" key="11">
    <source>
        <dbReference type="Proteomes" id="UP000437380"/>
    </source>
</evidence>
<dbReference type="EMBL" id="WCZV01000032">
    <property type="protein sequence ID" value="KAB6697055.1"/>
    <property type="molecule type" value="Genomic_DNA"/>
</dbReference>
<reference evidence="7 9" key="1">
    <citation type="submission" date="2018-08" db="EMBL/GenBank/DDBJ databases">
        <title>A genome reference for cultivated species of the human gut microbiota.</title>
        <authorList>
            <person name="Zou Y."/>
            <person name="Xue W."/>
            <person name="Luo G."/>
        </authorList>
    </citation>
    <scope>NUCLEOTIDE SEQUENCE [LARGE SCALE GENOMIC DNA]</scope>
    <source>
        <strain evidence="7 9">AM09-18</strain>
    </source>
</reference>
<evidence type="ECO:0000313" key="13">
    <source>
        <dbReference type="Proteomes" id="UP000460950"/>
    </source>
</evidence>
<reference evidence="11 12" key="3">
    <citation type="journal article" date="2019" name="Nat. Med.">
        <title>A library of human gut bacterial isolates paired with longitudinal multiomics data enables mechanistic microbiome research.</title>
        <authorList>
            <person name="Poyet M."/>
            <person name="Groussin M."/>
            <person name="Gibbons S.M."/>
            <person name="Avila-Pacheco J."/>
            <person name="Jiang X."/>
            <person name="Kearney S.M."/>
            <person name="Perrotta A.R."/>
            <person name="Berdy B."/>
            <person name="Zhao S."/>
            <person name="Lieberman T.D."/>
            <person name="Swanson P.K."/>
            <person name="Smith M."/>
            <person name="Roesemann S."/>
            <person name="Alexander J.E."/>
            <person name="Rich S.A."/>
            <person name="Livny J."/>
            <person name="Vlamakis H."/>
            <person name="Clish C."/>
            <person name="Bullock K."/>
            <person name="Deik A."/>
            <person name="Scott J."/>
            <person name="Pierce K.A."/>
            <person name="Xavier R.J."/>
            <person name="Alm E.J."/>
        </authorList>
    </citation>
    <scope>NUCLEOTIDE SEQUENCE [LARGE SCALE GENOMIC DNA]</scope>
    <source>
        <strain evidence="2 12">BIOML-A111</strain>
        <strain evidence="4 11">BIOML-A82</strain>
        <strain evidence="3 14">BIOML-A85</strain>
    </source>
</reference>
<reference evidence="6 15" key="5">
    <citation type="submission" date="2020-04" db="EMBL/GenBank/DDBJ databases">
        <title>A novel gut-associated lysogenic phage, Bacteroides phage BV01, alters the host transcriptome and bile acid metabolism in Bacteroides vulgatus.</title>
        <authorList>
            <person name="Campbell D.E."/>
            <person name="Ly L."/>
            <person name="Ridlon J.M."/>
            <person name="Hsiao A."/>
            <person name="Degnan P.H."/>
        </authorList>
    </citation>
    <scope>NUCLEOTIDE SEQUENCE [LARGE SCALE GENOMIC DNA]</scope>
    <source>
        <strain evidence="6 15">VPI-4506</strain>
    </source>
</reference>
<dbReference type="EMBL" id="RWHZ01000015">
    <property type="protein sequence ID" value="TSE49228.1"/>
    <property type="molecule type" value="Genomic_DNA"/>
</dbReference>
<evidence type="ECO:0000313" key="7">
    <source>
        <dbReference type="EMBL" id="RHJ71400.1"/>
    </source>
</evidence>
<organism evidence="7 9">
    <name type="scientific">Phocaeicola vulgatus</name>
    <name type="common">Bacteroides vulgatus</name>
    <dbReference type="NCBI Taxonomy" id="821"/>
    <lineage>
        <taxon>Bacteria</taxon>
        <taxon>Pseudomonadati</taxon>
        <taxon>Bacteroidota</taxon>
        <taxon>Bacteroidia</taxon>
        <taxon>Bacteroidales</taxon>
        <taxon>Bacteroidaceae</taxon>
        <taxon>Phocaeicola</taxon>
    </lineage>
</organism>
<evidence type="ECO:0000313" key="8">
    <source>
        <dbReference type="EMBL" id="TSE49228.1"/>
    </source>
</evidence>
<dbReference type="Proteomes" id="UP000437380">
    <property type="component" value="Unassembled WGS sequence"/>
</dbReference>
<dbReference type="Proteomes" id="UP000283958">
    <property type="component" value="Unassembled WGS sequence"/>
</dbReference>
<evidence type="ECO:0000256" key="1">
    <source>
        <dbReference type="SAM" id="SignalP"/>
    </source>
</evidence>
<dbReference type="Proteomes" id="UP000460950">
    <property type="component" value="Unassembled WGS sequence"/>
</dbReference>
<dbReference type="EMBL" id="VULU01000018">
    <property type="protein sequence ID" value="MSS48816.1"/>
    <property type="molecule type" value="Genomic_DNA"/>
</dbReference>
<feature type="chain" id="PRO_5044397890" description="DUF4374 domain-containing protein" evidence="1">
    <location>
        <begin position="22"/>
        <end position="449"/>
    </location>
</feature>
<dbReference type="Proteomes" id="UP000408523">
    <property type="component" value="Unassembled WGS sequence"/>
</dbReference>
<name>A0A415DCW4_PHOVU</name>
<evidence type="ECO:0000313" key="3">
    <source>
        <dbReference type="EMBL" id="KAB6687630.1"/>
    </source>
</evidence>
<evidence type="ECO:0000313" key="6">
    <source>
        <dbReference type="EMBL" id="NMW35362.1"/>
    </source>
</evidence>
<reference evidence="8 10" key="2">
    <citation type="journal article" date="2019" name="Nat. Commun.">
        <title>Gram positive-like bacteriocins with broad spectrum anti-Bacteroidales activity encoded on mobile elements of the human gut microbiota.</title>
        <authorList>
            <person name="Bechon N."/>
            <person name="Coyne M.J.Jr."/>
            <person name="Laclare-Mceneany V."/>
            <person name="Chatzidaki-Livanis M."/>
            <person name="Ghigo J.-M."/>
            <person name="Comstock L.E."/>
        </authorList>
    </citation>
    <scope>NUCLEOTIDE SEQUENCE [LARGE SCALE GENOMIC DNA]</scope>
    <source>
        <strain evidence="8 10">CL01T12C17</strain>
    </source>
</reference>
<evidence type="ECO:0000313" key="15">
    <source>
        <dbReference type="Proteomes" id="UP000555193"/>
    </source>
</evidence>
<dbReference type="Proteomes" id="UP000470777">
    <property type="component" value="Unassembled WGS sequence"/>
</dbReference>
<feature type="signal peptide" evidence="1">
    <location>
        <begin position="1"/>
        <end position="21"/>
    </location>
</feature>
<evidence type="ECO:0000313" key="5">
    <source>
        <dbReference type="EMBL" id="MSS48816.1"/>
    </source>
</evidence>
<comment type="caution">
    <text evidence="7">The sequence shown here is derived from an EMBL/GenBank/DDBJ whole genome shotgun (WGS) entry which is preliminary data.</text>
</comment>
<evidence type="ECO:0000313" key="9">
    <source>
        <dbReference type="Proteomes" id="UP000283958"/>
    </source>
</evidence>
<proteinExistence type="predicted"/>
<evidence type="ECO:0008006" key="16">
    <source>
        <dbReference type="Google" id="ProtNLM"/>
    </source>
</evidence>
<evidence type="ECO:0000313" key="10">
    <source>
        <dbReference type="Proteomes" id="UP000408523"/>
    </source>
</evidence>
<gene>
    <name evidence="7" type="ORF">DW105_18685</name>
    <name evidence="8" type="ORF">EH214_01526</name>
    <name evidence="5" type="ORF">FYJ30_11010</name>
    <name evidence="4" type="ORF">GAY17_19445</name>
    <name evidence="2" type="ORF">GAY79_06675</name>
    <name evidence="3" type="ORF">GAZ92_19890</name>
    <name evidence="6" type="ORF">HKQ54_04180</name>
</gene>
<evidence type="ECO:0000313" key="12">
    <source>
        <dbReference type="Proteomes" id="UP000437431"/>
    </source>
</evidence>
<evidence type="ECO:0000313" key="14">
    <source>
        <dbReference type="Proteomes" id="UP000470777"/>
    </source>
</evidence>
<sequence length="449" mass="49703">MKKIMYCAALLTALTFTSCTKDEPNVTPEPETPIASDSHLDLFLSVKGTSSTGTFVARVDDPTNTEQTVNVTGSGVEITGKINIGAIQKDGYYYFATEGDDGIVKYKLTGTQLVSVGECPYGEKIFKKGQMTGAISASHEWIGDNVLLLSQYISTTKKHIWAKFDTQSMKLIDEGEFDLHEKYPDAYKFSTSGHIRYRKADGKLLFFTSIHYKGEGVHPMTGAPNTVRGPLAVAIIDEKTMAVEETFEDDRVSGLALEAYGDTQQEKAYFDENGDLYLICLMKGSNYKPGGPIPECVIIRMKSGEKETDKSYLFQPVKDTNILIVKYLSPGKALFFVGDHERYYNGNKADSENYVYDAYYYAIFDSAQKTLTRVKVGDVDLPWSTGGFNNYIAQIGNSVYLGVNSVQEGDTHQALVYSLDIPSGEVKKAFSIDAGLDFLRMYSVKNVAE</sequence>
<reference evidence="5 13" key="4">
    <citation type="submission" date="2019-09" db="EMBL/GenBank/DDBJ databases">
        <title>In-depth cultivation of the pig gut microbiome towards novel bacterial diversity and tailored functional studies.</title>
        <authorList>
            <person name="Wylensek D."/>
            <person name="Hitch T.C.A."/>
            <person name="Clavel T."/>
        </authorList>
    </citation>
    <scope>NUCLEOTIDE SEQUENCE [LARGE SCALE GENOMIC DNA]</scope>
    <source>
        <strain evidence="5 13">WCA-389-WT-3C</strain>
    </source>
</reference>
<protein>
    <recommendedName>
        <fullName evidence="16">DUF4374 domain-containing protein</fullName>
    </recommendedName>
</protein>
<dbReference type="EMBL" id="WCZY01000035">
    <property type="protein sequence ID" value="KAB6687630.1"/>
    <property type="molecule type" value="Genomic_DNA"/>
</dbReference>
<dbReference type="EMBL" id="JABDSH010000054">
    <property type="protein sequence ID" value="NMW35362.1"/>
    <property type="molecule type" value="Genomic_DNA"/>
</dbReference>
<accession>A0A415DCW4</accession>
<dbReference type="EMBL" id="WDAY01000011">
    <property type="protein sequence ID" value="KAB6561955.1"/>
    <property type="molecule type" value="Genomic_DNA"/>
</dbReference>
<dbReference type="Proteomes" id="UP000437431">
    <property type="component" value="Unassembled WGS sequence"/>
</dbReference>
<evidence type="ECO:0000313" key="2">
    <source>
        <dbReference type="EMBL" id="KAB6561955.1"/>
    </source>
</evidence>
<keyword evidence="1" id="KW-0732">Signal</keyword>
<dbReference type="EMBL" id="QRMN01000062">
    <property type="protein sequence ID" value="RHJ71400.1"/>
    <property type="molecule type" value="Genomic_DNA"/>
</dbReference>
<dbReference type="RefSeq" id="WP_117885510.1">
    <property type="nucleotide sequence ID" value="NZ_CAXSKM010000031.1"/>
</dbReference>
<evidence type="ECO:0000313" key="4">
    <source>
        <dbReference type="EMBL" id="KAB6697055.1"/>
    </source>
</evidence>